<feature type="compositionally biased region" description="Polar residues" evidence="3">
    <location>
        <begin position="78"/>
        <end position="88"/>
    </location>
</feature>
<reference evidence="6" key="1">
    <citation type="journal article" date="2019" name="Nat. Commun.">
        <title>Expansion of phycobilisome linker gene families in mesophilic red algae.</title>
        <authorList>
            <person name="Lee J."/>
            <person name="Kim D."/>
            <person name="Bhattacharya D."/>
            <person name="Yoon H.S."/>
        </authorList>
    </citation>
    <scope>NUCLEOTIDE SEQUENCE [LARGE SCALE GENOMIC DNA]</scope>
    <source>
        <strain evidence="6">CCMP 1328</strain>
    </source>
</reference>
<evidence type="ECO:0000313" key="6">
    <source>
        <dbReference type="Proteomes" id="UP000324585"/>
    </source>
</evidence>
<dbReference type="InterPro" id="IPR016135">
    <property type="entry name" value="UBQ-conjugating_enzyme/RWD"/>
</dbReference>
<dbReference type="EMBL" id="VRMN01000007">
    <property type="protein sequence ID" value="KAA8493125.1"/>
    <property type="molecule type" value="Genomic_DNA"/>
</dbReference>
<dbReference type="InterPro" id="IPR057735">
    <property type="entry name" value="UBE2O-like_tSH3-B"/>
</dbReference>
<keyword evidence="6" id="KW-1185">Reference proteome</keyword>
<sequence length="1035" mass="112785">MNASTNAAGGAQTRAQVTPFLPGDVVLHNVTGLCGIVNAVGGRPDLDVFFEDDDEDSGSDYSDSHDEEEEDLRYPQQPRASASAPSGVRQTLTSLFRTVADHLQRSRHDAQPPGGVATAAPAAQADANALMHIGDSVFGSLQTGEISLHDRDSAEDMIVQVDEISLLGRTFVPGDLVVRGSSDAGKPAESGLVLDETLQFLVAFGWHKHSGRPFSSAWVDARVVTGLSGHGVEADMFVMYGSWVGRVESVENSIEVMLRSRNGALTALCEIDPLVEELEFFVPGVEGIDVMCAYHPGCHVRAPLRVWKDFGQWKTRPIPHRKMASFPPAIVHKVRSVAHVQWLALNPMYAELGAANRPPETIDACLLTRLSRAGDMVGDFALCPQSVLEQAEGAEHPVELGVGHEEVETEPMPTATDAAPLAPGRWSAMLRSLRNRMYGPTEADTEGLCEERDAASGSEKEKDDEHEDYGIDPLVLVRLHMMRSRVKVRWQGGTTEEDIPGTGLVPVKLDGANEFQPGDLVRREEGRTSGTHVESGYVEKFDPLSRMVHVRWDTSSSTPDAKSTIESAYDVALDEQYQQVILGDLVVVTDPQKYASGGDRWVGTIADLWGTSALVQWNGSAGSSQFRDMVPLSELIHLEAMGEEGGEDEDGDETDDGTDMDLENGEVHVPRVYFDESTGITTTMLVPAASEDAGHVASPELAMSLSDADSLVGSSGSSSVSKSSACGTEDNIRNQPLLSPQLRRPDSDTGEPEGSDTVDTPFANFELVEHLPNHHFEAQSNVVSADFTSPGFVQRVQKEWNLLASSLPRCGIHVRAAETRLDILRAAIVGPEDTPYEDVVFLFDILLPAEYPTAPPKVWFHSHGRRLNPNLYADGKVCLSILNTWDGDGVEKWDAKTSNLLRVLLSLQGLVFNAQPYFNEAGYERMNETIEGQMNSRFYNERTLLLSLRHVLSQLENGAQAVPLDFAGFVRQHYARVGRAILQRMERSVSNQEPCASGSAAELGSVPEPNAFVLSVSRLLPRLRALVENRGEEEA</sequence>
<feature type="region of interest" description="Disordered" evidence="3">
    <location>
        <begin position="102"/>
        <end position="121"/>
    </location>
</feature>
<dbReference type="SMART" id="SM00212">
    <property type="entry name" value="UBCc"/>
    <property type="match status" value="1"/>
</dbReference>
<feature type="compositionally biased region" description="Acidic residues" evidence="3">
    <location>
        <begin position="48"/>
        <end position="58"/>
    </location>
</feature>
<dbReference type="PROSITE" id="PS50127">
    <property type="entry name" value="UBC_2"/>
    <property type="match status" value="1"/>
</dbReference>
<gene>
    <name evidence="5" type="ORF">FVE85_8570</name>
</gene>
<protein>
    <submittedName>
        <fullName evidence="5">Putative ubiquitin-conjugating enzyme E2 24</fullName>
    </submittedName>
</protein>
<dbReference type="OrthoDB" id="5871at2759"/>
<feature type="region of interest" description="Disordered" evidence="3">
    <location>
        <begin position="708"/>
        <end position="759"/>
    </location>
</feature>
<evidence type="ECO:0000259" key="4">
    <source>
        <dbReference type="PROSITE" id="PS50127"/>
    </source>
</evidence>
<dbReference type="GO" id="GO:0061631">
    <property type="term" value="F:ubiquitin conjugating enzyme activity"/>
    <property type="evidence" value="ECO:0007669"/>
    <property type="project" value="TreeGrafter"/>
</dbReference>
<feature type="compositionally biased region" description="Basic and acidic residues" evidence="3">
    <location>
        <begin position="449"/>
        <end position="463"/>
    </location>
</feature>
<evidence type="ECO:0000256" key="2">
    <source>
        <dbReference type="ARBA" id="ARBA00022786"/>
    </source>
</evidence>
<dbReference type="Pfam" id="PF23046">
    <property type="entry name" value="tSH3-B_UBE2O"/>
    <property type="match status" value="1"/>
</dbReference>
<keyword evidence="2" id="KW-0833">Ubl conjugation pathway</keyword>
<dbReference type="Proteomes" id="UP000324585">
    <property type="component" value="Unassembled WGS sequence"/>
</dbReference>
<dbReference type="PANTHER" id="PTHR46116:SF15">
    <property type="entry name" value="(E3-INDEPENDENT) E2 UBIQUITIN-CONJUGATING ENZYME"/>
    <property type="match status" value="1"/>
</dbReference>
<dbReference type="CDD" id="cd23837">
    <property type="entry name" value="UBCc_UBE2O"/>
    <property type="match status" value="1"/>
</dbReference>
<evidence type="ECO:0000256" key="3">
    <source>
        <dbReference type="SAM" id="MobiDB-lite"/>
    </source>
</evidence>
<dbReference type="Pfam" id="PF23043">
    <property type="entry name" value="SH3-B_UBE2O"/>
    <property type="match status" value="1"/>
</dbReference>
<dbReference type="SUPFAM" id="SSF54495">
    <property type="entry name" value="UBC-like"/>
    <property type="match status" value="1"/>
</dbReference>
<feature type="region of interest" description="Disordered" evidence="3">
    <location>
        <begin position="440"/>
        <end position="467"/>
    </location>
</feature>
<comment type="caution">
    <text evidence="5">The sequence shown here is derived from an EMBL/GenBank/DDBJ whole genome shotgun (WGS) entry which is preliminary data.</text>
</comment>
<feature type="domain" description="UBC core" evidence="4">
    <location>
        <begin position="791"/>
        <end position="952"/>
    </location>
</feature>
<dbReference type="AlphaFoldDB" id="A0A5J4YPJ1"/>
<dbReference type="PANTHER" id="PTHR46116">
    <property type="entry name" value="(E3-INDEPENDENT) E2 UBIQUITIN-CONJUGATING ENZYME"/>
    <property type="match status" value="1"/>
</dbReference>
<dbReference type="InterPro" id="IPR057733">
    <property type="entry name" value="UBE2O-like_SH3-B"/>
</dbReference>
<dbReference type="InterPro" id="IPR000608">
    <property type="entry name" value="UBC"/>
</dbReference>
<accession>A0A5J4YPJ1</accession>
<proteinExistence type="predicted"/>
<dbReference type="Pfam" id="PF00179">
    <property type="entry name" value="UQ_con"/>
    <property type="match status" value="1"/>
</dbReference>
<evidence type="ECO:0000313" key="5">
    <source>
        <dbReference type="EMBL" id="KAA8493125.1"/>
    </source>
</evidence>
<feature type="compositionally biased region" description="Low complexity" evidence="3">
    <location>
        <begin position="111"/>
        <end position="121"/>
    </location>
</feature>
<dbReference type="Gene3D" id="3.10.110.10">
    <property type="entry name" value="Ubiquitin Conjugating Enzyme"/>
    <property type="match status" value="1"/>
</dbReference>
<feature type="compositionally biased region" description="Low complexity" evidence="3">
    <location>
        <begin position="708"/>
        <end position="725"/>
    </location>
</feature>
<name>A0A5J4YPJ1_PORPP</name>
<organism evidence="5 6">
    <name type="scientific">Porphyridium purpureum</name>
    <name type="common">Red alga</name>
    <name type="synonym">Porphyridium cruentum</name>
    <dbReference type="NCBI Taxonomy" id="35688"/>
    <lineage>
        <taxon>Eukaryota</taxon>
        <taxon>Rhodophyta</taxon>
        <taxon>Bangiophyceae</taxon>
        <taxon>Porphyridiales</taxon>
        <taxon>Porphyridiaceae</taxon>
        <taxon>Porphyridium</taxon>
    </lineage>
</organism>
<feature type="region of interest" description="Disordered" evidence="3">
    <location>
        <begin position="47"/>
        <end position="88"/>
    </location>
</feature>
<evidence type="ECO:0000256" key="1">
    <source>
        <dbReference type="ARBA" id="ARBA00022679"/>
    </source>
</evidence>
<keyword evidence="1" id="KW-0808">Transferase</keyword>